<proteinExistence type="predicted"/>
<dbReference type="EMBL" id="CAJZBQ010000051">
    <property type="protein sequence ID" value="CAG9330531.1"/>
    <property type="molecule type" value="Genomic_DNA"/>
</dbReference>
<comment type="caution">
    <text evidence="2">The sequence shown here is derived from an EMBL/GenBank/DDBJ whole genome shotgun (WGS) entry which is preliminary data.</text>
</comment>
<reference evidence="2" key="1">
    <citation type="submission" date="2021-09" db="EMBL/GenBank/DDBJ databases">
        <authorList>
            <consortium name="AG Swart"/>
            <person name="Singh M."/>
            <person name="Singh A."/>
            <person name="Seah K."/>
            <person name="Emmerich C."/>
        </authorList>
    </citation>
    <scope>NUCLEOTIDE SEQUENCE</scope>
    <source>
        <strain evidence="2">ATCC30299</strain>
    </source>
</reference>
<evidence type="ECO:0000256" key="1">
    <source>
        <dbReference type="SAM" id="MobiDB-lite"/>
    </source>
</evidence>
<evidence type="ECO:0000313" key="2">
    <source>
        <dbReference type="EMBL" id="CAG9330531.1"/>
    </source>
</evidence>
<sequence length="259" mass="28752">MGACCGTSKKPKSDSTQMKKTNVEDNATEEKKEVQKEKENIIESPPKEEQFIVNYEEKLEFVQLKSRDIISALAAEGMEGLLSKPQLKRAFMTLELTDEALTSPDASFYKILSKVKNEKKLYEVRKLSLLGILIGKGATKGKVSSLFKLYDPENSESLDAAKVELMFNEIADLCANILPIIAIGEGDEYCTKEEIEGYIELLNKGKEKALQKVKAVLMDGDSISESDFVTKVSDSELPLKSLLSSSGARAFIWQFSKSN</sequence>
<name>A0AAU9JY08_9CILI</name>
<accession>A0AAU9JY08</accession>
<gene>
    <name evidence="2" type="ORF">BSTOLATCC_MIC51114</name>
</gene>
<dbReference type="Proteomes" id="UP001162131">
    <property type="component" value="Unassembled WGS sequence"/>
</dbReference>
<feature type="compositionally biased region" description="Basic and acidic residues" evidence="1">
    <location>
        <begin position="28"/>
        <end position="41"/>
    </location>
</feature>
<evidence type="ECO:0000313" key="3">
    <source>
        <dbReference type="Proteomes" id="UP001162131"/>
    </source>
</evidence>
<protein>
    <submittedName>
        <fullName evidence="2">Uncharacterized protein</fullName>
    </submittedName>
</protein>
<feature type="region of interest" description="Disordered" evidence="1">
    <location>
        <begin position="1"/>
        <end position="41"/>
    </location>
</feature>
<dbReference type="AlphaFoldDB" id="A0AAU9JY08"/>
<keyword evidence="3" id="KW-1185">Reference proteome</keyword>
<organism evidence="2 3">
    <name type="scientific">Blepharisma stoltei</name>
    <dbReference type="NCBI Taxonomy" id="1481888"/>
    <lineage>
        <taxon>Eukaryota</taxon>
        <taxon>Sar</taxon>
        <taxon>Alveolata</taxon>
        <taxon>Ciliophora</taxon>
        <taxon>Postciliodesmatophora</taxon>
        <taxon>Heterotrichea</taxon>
        <taxon>Heterotrichida</taxon>
        <taxon>Blepharismidae</taxon>
        <taxon>Blepharisma</taxon>
    </lineage>
</organism>